<dbReference type="InterPro" id="IPR045031">
    <property type="entry name" value="DHP_synth-like"/>
</dbReference>
<dbReference type="PROSITE" id="PS00793">
    <property type="entry name" value="DHPS_2"/>
    <property type="match status" value="1"/>
</dbReference>
<accession>A0A930YUQ4</accession>
<comment type="pathway">
    <text evidence="3">Cofactor biosynthesis; tetrahydrofolate biosynthesis; 7,8-dihydrofolate from 2-amino-4-hydroxy-6-hydroxymethyl-7,8-dihydropteridine diphosphate and 4-aminobenzoate: step 1/2.</text>
</comment>
<dbReference type="EMBL" id="JADKYY010000002">
    <property type="protein sequence ID" value="MBF5026712.1"/>
    <property type="molecule type" value="Genomic_DNA"/>
</dbReference>
<evidence type="ECO:0000256" key="3">
    <source>
        <dbReference type="ARBA" id="ARBA00004763"/>
    </source>
</evidence>
<dbReference type="InterPro" id="IPR006390">
    <property type="entry name" value="DHP_synth_dom"/>
</dbReference>
<evidence type="ECO:0000256" key="7">
    <source>
        <dbReference type="ARBA" id="ARBA00022842"/>
    </source>
</evidence>
<evidence type="ECO:0000256" key="5">
    <source>
        <dbReference type="ARBA" id="ARBA00022679"/>
    </source>
</evidence>
<comment type="caution">
    <text evidence="10">The sequence shown here is derived from an EMBL/GenBank/DDBJ whole genome shotgun (WGS) entry which is preliminary data.</text>
</comment>
<dbReference type="PANTHER" id="PTHR20941:SF1">
    <property type="entry name" value="FOLIC ACID SYNTHESIS PROTEIN FOL1"/>
    <property type="match status" value="1"/>
</dbReference>
<keyword evidence="7" id="KW-0460">Magnesium</keyword>
<dbReference type="Pfam" id="PF00809">
    <property type="entry name" value="Pterin_bind"/>
    <property type="match status" value="1"/>
</dbReference>
<feature type="domain" description="Pterin-binding" evidence="9">
    <location>
        <begin position="1"/>
        <end position="250"/>
    </location>
</feature>
<dbReference type="EC" id="2.5.1.15" evidence="4"/>
<dbReference type="Gene3D" id="3.20.20.20">
    <property type="entry name" value="Dihydropteroate synthase-like"/>
    <property type="match status" value="1"/>
</dbReference>
<proteinExistence type="predicted"/>
<comment type="catalytic activity">
    <reaction evidence="1">
        <text>(7,8-dihydropterin-6-yl)methyl diphosphate + 4-aminobenzoate = 7,8-dihydropteroate + diphosphate</text>
        <dbReference type="Rhea" id="RHEA:19949"/>
        <dbReference type="ChEBI" id="CHEBI:17836"/>
        <dbReference type="ChEBI" id="CHEBI:17839"/>
        <dbReference type="ChEBI" id="CHEBI:33019"/>
        <dbReference type="ChEBI" id="CHEBI:72950"/>
        <dbReference type="EC" id="2.5.1.15"/>
    </reaction>
</comment>
<organism evidence="10 11">
    <name type="scientific">Planobacterium oryzisoli</name>
    <dbReference type="NCBI Taxonomy" id="2771435"/>
    <lineage>
        <taxon>Bacteria</taxon>
        <taxon>Pseudomonadati</taxon>
        <taxon>Bacteroidota</taxon>
        <taxon>Flavobacteriia</taxon>
        <taxon>Flavobacteriales</taxon>
        <taxon>Weeksellaceae</taxon>
        <taxon>Chryseobacterium group</taxon>
        <taxon>Chryseobacterium</taxon>
    </lineage>
</organism>
<keyword evidence="11" id="KW-1185">Reference proteome</keyword>
<evidence type="ECO:0000256" key="2">
    <source>
        <dbReference type="ARBA" id="ARBA00001946"/>
    </source>
</evidence>
<dbReference type="AlphaFoldDB" id="A0A930YUQ4"/>
<dbReference type="GO" id="GO:0005829">
    <property type="term" value="C:cytosol"/>
    <property type="evidence" value="ECO:0007669"/>
    <property type="project" value="TreeGrafter"/>
</dbReference>
<evidence type="ECO:0000256" key="8">
    <source>
        <dbReference type="ARBA" id="ARBA00022909"/>
    </source>
</evidence>
<dbReference type="PROSITE" id="PS50972">
    <property type="entry name" value="PTERIN_BINDING"/>
    <property type="match status" value="1"/>
</dbReference>
<evidence type="ECO:0000256" key="1">
    <source>
        <dbReference type="ARBA" id="ARBA00000012"/>
    </source>
</evidence>
<evidence type="ECO:0000256" key="6">
    <source>
        <dbReference type="ARBA" id="ARBA00022723"/>
    </source>
</evidence>
<dbReference type="GO" id="GO:0004156">
    <property type="term" value="F:dihydropteroate synthase activity"/>
    <property type="evidence" value="ECO:0007669"/>
    <property type="project" value="UniProtKB-EC"/>
</dbReference>
<dbReference type="GO" id="GO:0046656">
    <property type="term" value="P:folic acid biosynthetic process"/>
    <property type="evidence" value="ECO:0007669"/>
    <property type="project" value="UniProtKB-KW"/>
</dbReference>
<dbReference type="Proteomes" id="UP000694480">
    <property type="component" value="Unassembled WGS sequence"/>
</dbReference>
<evidence type="ECO:0000313" key="11">
    <source>
        <dbReference type="Proteomes" id="UP000694480"/>
    </source>
</evidence>
<dbReference type="SUPFAM" id="SSF51717">
    <property type="entry name" value="Dihydropteroate synthetase-like"/>
    <property type="match status" value="1"/>
</dbReference>
<dbReference type="CDD" id="cd00739">
    <property type="entry name" value="DHPS"/>
    <property type="match status" value="1"/>
</dbReference>
<dbReference type="NCBIfam" id="TIGR01496">
    <property type="entry name" value="DHPS"/>
    <property type="match status" value="1"/>
</dbReference>
<evidence type="ECO:0000256" key="4">
    <source>
        <dbReference type="ARBA" id="ARBA00012458"/>
    </source>
</evidence>
<keyword evidence="6" id="KW-0479">Metal-binding</keyword>
<keyword evidence="5 10" id="KW-0808">Transferase</keyword>
<dbReference type="InterPro" id="IPR000489">
    <property type="entry name" value="Pterin-binding_dom"/>
</dbReference>
<comment type="cofactor">
    <cofactor evidence="2">
        <name>Mg(2+)</name>
        <dbReference type="ChEBI" id="CHEBI:18420"/>
    </cofactor>
</comment>
<protein>
    <recommendedName>
        <fullName evidence="4">dihydropteroate synthase</fullName>
        <ecNumber evidence="4">2.5.1.15</ecNumber>
    </recommendedName>
</protein>
<dbReference type="GO" id="GO:0046872">
    <property type="term" value="F:metal ion binding"/>
    <property type="evidence" value="ECO:0007669"/>
    <property type="project" value="UniProtKB-KW"/>
</dbReference>
<dbReference type="InterPro" id="IPR011005">
    <property type="entry name" value="Dihydropteroate_synth-like_sf"/>
</dbReference>
<gene>
    <name evidence="10" type="primary">folP</name>
    <name evidence="10" type="ORF">IC612_02735</name>
</gene>
<reference evidence="10" key="1">
    <citation type="submission" date="2020-11" db="EMBL/GenBank/DDBJ databases">
        <title>Genome seq and assembly of Planobacterium sp.</title>
        <authorList>
            <person name="Chhetri G."/>
        </authorList>
    </citation>
    <scope>NUCLEOTIDE SEQUENCE</scope>
    <source>
        <strain evidence="10">GCR5</strain>
    </source>
</reference>
<sequence length="260" mass="29081">MGILNTTPDSFSDGGAYLDERSAIIHAEKMIAQGATIVDIGPQSTRPGARKIPSEEEIKRIGNIIKTIKLIHSEIMVSVDTFYASTAQYAADQGADIINDISAGQFDPEMLPTIARSNLAYVLMHVNSSYETMHQLREEENLAFELNRYFSSKLKTLKDMGIKSILLDPGFGFGKSIASQYDLINRLSLLVQQQYPLLVGISRKSFIYKPLGKNPKEVDDRTQELHYQVLQQGAKILRVHDVASTRQTIERFMSEAKAKI</sequence>
<dbReference type="PANTHER" id="PTHR20941">
    <property type="entry name" value="FOLATE SYNTHESIS PROTEINS"/>
    <property type="match status" value="1"/>
</dbReference>
<dbReference type="GO" id="GO:0046654">
    <property type="term" value="P:tetrahydrofolate biosynthetic process"/>
    <property type="evidence" value="ECO:0007669"/>
    <property type="project" value="TreeGrafter"/>
</dbReference>
<evidence type="ECO:0000259" key="9">
    <source>
        <dbReference type="PROSITE" id="PS50972"/>
    </source>
</evidence>
<evidence type="ECO:0000313" key="10">
    <source>
        <dbReference type="EMBL" id="MBF5026712.1"/>
    </source>
</evidence>
<name>A0A930YUQ4_9FLAO</name>
<keyword evidence="8" id="KW-0289">Folate biosynthesis</keyword>